<dbReference type="GO" id="GO:0016853">
    <property type="term" value="F:isomerase activity"/>
    <property type="evidence" value="ECO:0007669"/>
    <property type="project" value="UniProtKB-KW"/>
</dbReference>
<feature type="region of interest" description="Disordered" evidence="4">
    <location>
        <begin position="151"/>
        <end position="170"/>
    </location>
</feature>
<name>A0ABR9VRY5_9SYNC</name>
<dbReference type="Pfam" id="PF00160">
    <property type="entry name" value="Pro_isomerase"/>
    <property type="match status" value="1"/>
</dbReference>
<dbReference type="PROSITE" id="PS00170">
    <property type="entry name" value="CSA_PPIASE_1"/>
    <property type="match status" value="1"/>
</dbReference>
<feature type="domain" description="PPIase cyclophilin-type" evidence="5">
    <location>
        <begin position="77"/>
        <end position="231"/>
    </location>
</feature>
<dbReference type="Gene3D" id="2.40.100.10">
    <property type="entry name" value="Cyclophilin-like"/>
    <property type="match status" value="1"/>
</dbReference>
<dbReference type="InterPro" id="IPR002130">
    <property type="entry name" value="Cyclophilin-type_PPIase_dom"/>
</dbReference>
<keyword evidence="2" id="KW-0697">Rotamase</keyword>
<dbReference type="Proteomes" id="UP000658720">
    <property type="component" value="Unassembled WGS sequence"/>
</dbReference>
<proteinExistence type="predicted"/>
<reference evidence="6 7" key="1">
    <citation type="submission" date="2020-10" db="EMBL/GenBank/DDBJ databases">
        <authorList>
            <person name="Castelo-Branco R."/>
            <person name="Eusebio N."/>
            <person name="Adriana R."/>
            <person name="Vieira A."/>
            <person name="Brugerolle De Fraissinette N."/>
            <person name="Rezende De Castro R."/>
            <person name="Schneider M.P."/>
            <person name="Vasconcelos V."/>
            <person name="Leao P.N."/>
        </authorList>
    </citation>
    <scope>NUCLEOTIDE SEQUENCE [LARGE SCALE GENOMIC DNA]</scope>
    <source>
        <strain evidence="6 7">LEGE 00031</strain>
    </source>
</reference>
<evidence type="ECO:0000256" key="3">
    <source>
        <dbReference type="ARBA" id="ARBA00023235"/>
    </source>
</evidence>
<evidence type="ECO:0000256" key="1">
    <source>
        <dbReference type="ARBA" id="ARBA00013194"/>
    </source>
</evidence>
<evidence type="ECO:0000256" key="2">
    <source>
        <dbReference type="ARBA" id="ARBA00023110"/>
    </source>
</evidence>
<sequence length="249" mass="26803">MRILPNISRATWFVGIFFVVNILLTACNQPSANSSADPSPTESNGPVAQLATDQYKDYKPRLNGKATVEMMVNGKPIIIEVDGENAPITAGNFVDLVEQGFYNGLTFHRVVDGFVAQGGDPKGDGTGGYVDKNTQRPRNIPLEIKIDPSVENAPQEPLYGQPVGQQGGYSSPPVVLPHKSGAVAMARSQMPDSASSQFYFTLSDETGFLDGDYAVFGYVTQGMDEVLKIKQGDKIQSAKVIAGQNNLEK</sequence>
<dbReference type="PANTHER" id="PTHR43246">
    <property type="entry name" value="PEPTIDYL-PROLYL CIS-TRANS ISOMERASE CYP38, CHLOROPLASTIC"/>
    <property type="match status" value="1"/>
</dbReference>
<evidence type="ECO:0000313" key="7">
    <source>
        <dbReference type="Proteomes" id="UP000658720"/>
    </source>
</evidence>
<organism evidence="6 7">
    <name type="scientific">Synechocystis salina LEGE 00031</name>
    <dbReference type="NCBI Taxonomy" id="1828736"/>
    <lineage>
        <taxon>Bacteria</taxon>
        <taxon>Bacillati</taxon>
        <taxon>Cyanobacteriota</taxon>
        <taxon>Cyanophyceae</taxon>
        <taxon>Synechococcales</taxon>
        <taxon>Merismopediaceae</taxon>
        <taxon>Synechocystis</taxon>
    </lineage>
</organism>
<dbReference type="PROSITE" id="PS50072">
    <property type="entry name" value="CSA_PPIASE_2"/>
    <property type="match status" value="1"/>
</dbReference>
<dbReference type="InterPro" id="IPR020892">
    <property type="entry name" value="Cyclophilin-type_PPIase_CS"/>
</dbReference>
<evidence type="ECO:0000313" key="6">
    <source>
        <dbReference type="EMBL" id="MBE9253238.1"/>
    </source>
</evidence>
<dbReference type="EMBL" id="JADEVV010000010">
    <property type="protein sequence ID" value="MBE9253238.1"/>
    <property type="molecule type" value="Genomic_DNA"/>
</dbReference>
<dbReference type="InterPro" id="IPR029000">
    <property type="entry name" value="Cyclophilin-like_dom_sf"/>
</dbReference>
<keyword evidence="7" id="KW-1185">Reference proteome</keyword>
<dbReference type="EC" id="5.2.1.8" evidence="1"/>
<gene>
    <name evidence="6" type="ORF">IQ217_05045</name>
</gene>
<evidence type="ECO:0000256" key="4">
    <source>
        <dbReference type="SAM" id="MobiDB-lite"/>
    </source>
</evidence>
<dbReference type="SUPFAM" id="SSF50891">
    <property type="entry name" value="Cyclophilin-like"/>
    <property type="match status" value="1"/>
</dbReference>
<protein>
    <recommendedName>
        <fullName evidence="1">peptidylprolyl isomerase</fullName>
        <ecNumber evidence="1">5.2.1.8</ecNumber>
    </recommendedName>
</protein>
<evidence type="ECO:0000259" key="5">
    <source>
        <dbReference type="PROSITE" id="PS50072"/>
    </source>
</evidence>
<dbReference type="RefSeq" id="WP_194019142.1">
    <property type="nucleotide sequence ID" value="NZ_JADEVV010000010.1"/>
</dbReference>
<dbReference type="PROSITE" id="PS51257">
    <property type="entry name" value="PROKAR_LIPOPROTEIN"/>
    <property type="match status" value="1"/>
</dbReference>
<dbReference type="InterPro" id="IPR044665">
    <property type="entry name" value="E_coli_cyclophilin_A-like"/>
</dbReference>
<keyword evidence="3 6" id="KW-0413">Isomerase</keyword>
<accession>A0ABR9VRY5</accession>
<comment type="caution">
    <text evidence="6">The sequence shown here is derived from an EMBL/GenBank/DDBJ whole genome shotgun (WGS) entry which is preliminary data.</text>
</comment>